<dbReference type="Proteomes" id="UP001265700">
    <property type="component" value="Unassembled WGS sequence"/>
</dbReference>
<name>A0ABU1WVH3_9BURK</name>
<protein>
    <submittedName>
        <fullName evidence="3">Thioredoxin-related protein</fullName>
    </submittedName>
</protein>
<evidence type="ECO:0000313" key="3">
    <source>
        <dbReference type="EMBL" id="MDR7152941.1"/>
    </source>
</evidence>
<evidence type="ECO:0000313" key="4">
    <source>
        <dbReference type="Proteomes" id="UP001265700"/>
    </source>
</evidence>
<keyword evidence="4" id="KW-1185">Reference proteome</keyword>
<feature type="domain" description="Thioredoxin-like fold" evidence="2">
    <location>
        <begin position="33"/>
        <end position="126"/>
    </location>
</feature>
<dbReference type="SUPFAM" id="SSF52833">
    <property type="entry name" value="Thioredoxin-like"/>
    <property type="match status" value="1"/>
</dbReference>
<feature type="compositionally biased region" description="Low complexity" evidence="1">
    <location>
        <begin position="1"/>
        <end position="11"/>
    </location>
</feature>
<evidence type="ECO:0000259" key="2">
    <source>
        <dbReference type="Pfam" id="PF13098"/>
    </source>
</evidence>
<dbReference type="Pfam" id="PF13098">
    <property type="entry name" value="Thioredoxin_2"/>
    <property type="match status" value="1"/>
</dbReference>
<feature type="region of interest" description="Disordered" evidence="1">
    <location>
        <begin position="1"/>
        <end position="22"/>
    </location>
</feature>
<dbReference type="InterPro" id="IPR036249">
    <property type="entry name" value="Thioredoxin-like_sf"/>
</dbReference>
<dbReference type="RefSeq" id="WP_310322164.1">
    <property type="nucleotide sequence ID" value="NZ_JAVDWU010000015.1"/>
</dbReference>
<evidence type="ECO:0000256" key="1">
    <source>
        <dbReference type="SAM" id="MobiDB-lite"/>
    </source>
</evidence>
<dbReference type="EMBL" id="JAVDWU010000015">
    <property type="protein sequence ID" value="MDR7152941.1"/>
    <property type="molecule type" value="Genomic_DNA"/>
</dbReference>
<proteinExistence type="predicted"/>
<comment type="caution">
    <text evidence="3">The sequence shown here is derived from an EMBL/GenBank/DDBJ whole genome shotgun (WGS) entry which is preliminary data.</text>
</comment>
<organism evidence="3 4">
    <name type="scientific">Hydrogenophaga palleronii</name>
    <dbReference type="NCBI Taxonomy" id="65655"/>
    <lineage>
        <taxon>Bacteria</taxon>
        <taxon>Pseudomonadati</taxon>
        <taxon>Pseudomonadota</taxon>
        <taxon>Betaproteobacteria</taxon>
        <taxon>Burkholderiales</taxon>
        <taxon>Comamonadaceae</taxon>
        <taxon>Hydrogenophaga</taxon>
    </lineage>
</organism>
<dbReference type="Gene3D" id="3.40.30.10">
    <property type="entry name" value="Glutaredoxin"/>
    <property type="match status" value="1"/>
</dbReference>
<sequence length="147" mass="16080">MTTATATATPTESRPKASALPLPSSLKTAASEAAGRGQPLVVMTTLDGCPYCEVVRNNYLLPMLRAGEIEAVQIDVLDKRRNLQNFEGELVSPADQARAWKARFTPTVLFFDAQGREVAERLVGLGLPDFYGAYLDARLKEARARLR</sequence>
<accession>A0ABU1WVH3</accession>
<gene>
    <name evidence="3" type="ORF">J2W49_004919</name>
</gene>
<reference evidence="3 4" key="1">
    <citation type="submission" date="2023-07" db="EMBL/GenBank/DDBJ databases">
        <title>Sorghum-associated microbial communities from plants grown in Nebraska, USA.</title>
        <authorList>
            <person name="Schachtman D."/>
        </authorList>
    </citation>
    <scope>NUCLEOTIDE SEQUENCE [LARGE SCALE GENOMIC DNA]</scope>
    <source>
        <strain evidence="3 4">4249</strain>
    </source>
</reference>
<dbReference type="InterPro" id="IPR012336">
    <property type="entry name" value="Thioredoxin-like_fold"/>
</dbReference>